<evidence type="ECO:0000313" key="4">
    <source>
        <dbReference type="WBParaSite" id="HNAJ_0001037701-mRNA-1"/>
    </source>
</evidence>
<sequence length="175" mass="19794">MDLETQNLDIETDKSASSNAVPALVGPQLDVNSTRYEYWGWVVLFSAFVCTGVVDGLLFSFGLSVLAMMETPTFLSWSSDGYYIPFFMYLLPGALLTGMHLYASEFRYSAFLLSKRMSKSENTALMVCFAVHCLLSFKSICAKVLLRFSIAYQVNIDGFTTKFAIYEFSYFFNFI</sequence>
<dbReference type="EMBL" id="UZAE01013018">
    <property type="protein sequence ID" value="VDO07809.1"/>
    <property type="molecule type" value="Genomic_DNA"/>
</dbReference>
<feature type="transmembrane region" description="Helical" evidence="1">
    <location>
        <begin position="38"/>
        <end position="69"/>
    </location>
</feature>
<keyword evidence="1" id="KW-1133">Transmembrane helix</keyword>
<feature type="transmembrane region" description="Helical" evidence="1">
    <location>
        <begin position="81"/>
        <end position="103"/>
    </location>
</feature>
<keyword evidence="1" id="KW-0472">Membrane</keyword>
<gene>
    <name evidence="2" type="ORF">HNAJ_LOCUS10372</name>
</gene>
<name>A0A0R3TRY4_RODNA</name>
<evidence type="ECO:0000313" key="2">
    <source>
        <dbReference type="EMBL" id="VDO07809.1"/>
    </source>
</evidence>
<proteinExistence type="predicted"/>
<keyword evidence="1" id="KW-0812">Transmembrane</keyword>
<evidence type="ECO:0000313" key="3">
    <source>
        <dbReference type="Proteomes" id="UP000278807"/>
    </source>
</evidence>
<reference evidence="2 3" key="2">
    <citation type="submission" date="2018-11" db="EMBL/GenBank/DDBJ databases">
        <authorList>
            <consortium name="Pathogen Informatics"/>
        </authorList>
    </citation>
    <scope>NUCLEOTIDE SEQUENCE [LARGE SCALE GENOMIC DNA]</scope>
</reference>
<organism evidence="4">
    <name type="scientific">Rodentolepis nana</name>
    <name type="common">Dwarf tapeworm</name>
    <name type="synonym">Hymenolepis nana</name>
    <dbReference type="NCBI Taxonomy" id="102285"/>
    <lineage>
        <taxon>Eukaryota</taxon>
        <taxon>Metazoa</taxon>
        <taxon>Spiralia</taxon>
        <taxon>Lophotrochozoa</taxon>
        <taxon>Platyhelminthes</taxon>
        <taxon>Cestoda</taxon>
        <taxon>Eucestoda</taxon>
        <taxon>Cyclophyllidea</taxon>
        <taxon>Hymenolepididae</taxon>
        <taxon>Rodentolepis</taxon>
    </lineage>
</organism>
<dbReference type="OrthoDB" id="6282315at2759"/>
<dbReference type="WBParaSite" id="HNAJ_0001037701-mRNA-1">
    <property type="protein sequence ID" value="HNAJ_0001037701-mRNA-1"/>
    <property type="gene ID" value="HNAJ_0001037701"/>
</dbReference>
<dbReference type="AlphaFoldDB" id="A0A0R3TRY4"/>
<dbReference type="Proteomes" id="UP000278807">
    <property type="component" value="Unassembled WGS sequence"/>
</dbReference>
<accession>A0A0R3TRY4</accession>
<protein>
    <submittedName>
        <fullName evidence="2 4">Uncharacterized protein</fullName>
    </submittedName>
</protein>
<evidence type="ECO:0000256" key="1">
    <source>
        <dbReference type="SAM" id="Phobius"/>
    </source>
</evidence>
<reference evidence="4" key="1">
    <citation type="submission" date="2017-02" db="UniProtKB">
        <authorList>
            <consortium name="WormBaseParasite"/>
        </authorList>
    </citation>
    <scope>IDENTIFICATION</scope>
</reference>
<keyword evidence="3" id="KW-1185">Reference proteome</keyword>
<feature type="transmembrane region" description="Helical" evidence="1">
    <location>
        <begin position="123"/>
        <end position="146"/>
    </location>
</feature>